<dbReference type="AlphaFoldDB" id="A0A1W2AK44"/>
<proteinExistence type="predicted"/>
<dbReference type="InterPro" id="IPR029063">
    <property type="entry name" value="SAM-dependent_MTases_sf"/>
</dbReference>
<keyword evidence="2" id="KW-0830">Ubiquinone</keyword>
<dbReference type="InterPro" id="IPR041698">
    <property type="entry name" value="Methyltransf_25"/>
</dbReference>
<dbReference type="RefSeq" id="WP_276326659.1">
    <property type="nucleotide sequence ID" value="NZ_FWYC01000003.1"/>
</dbReference>
<reference evidence="3" key="1">
    <citation type="submission" date="2017-04" db="EMBL/GenBank/DDBJ databases">
        <authorList>
            <person name="Varghese N."/>
            <person name="Submissions S."/>
        </authorList>
    </citation>
    <scope>NUCLEOTIDE SEQUENCE [LARGE SCALE GENOMIC DNA]</scope>
    <source>
        <strain evidence="3">DSM 44073</strain>
    </source>
</reference>
<dbReference type="Proteomes" id="UP000192840">
    <property type="component" value="Unassembled WGS sequence"/>
</dbReference>
<dbReference type="EMBL" id="FWYC01000003">
    <property type="protein sequence ID" value="SMC60628.1"/>
    <property type="molecule type" value="Genomic_DNA"/>
</dbReference>
<evidence type="ECO:0000313" key="2">
    <source>
        <dbReference type="EMBL" id="SMC60628.1"/>
    </source>
</evidence>
<organism evidence="2 3">
    <name type="scientific">Lentzea albidocapillata</name>
    <dbReference type="NCBI Taxonomy" id="40571"/>
    <lineage>
        <taxon>Bacteria</taxon>
        <taxon>Bacillati</taxon>
        <taxon>Actinomycetota</taxon>
        <taxon>Actinomycetes</taxon>
        <taxon>Pseudonocardiales</taxon>
        <taxon>Pseudonocardiaceae</taxon>
        <taxon>Lentzea</taxon>
    </lineage>
</organism>
<keyword evidence="3" id="KW-1185">Reference proteome</keyword>
<dbReference type="CDD" id="cd02440">
    <property type="entry name" value="AdoMet_MTases"/>
    <property type="match status" value="1"/>
</dbReference>
<dbReference type="Gene3D" id="2.20.25.110">
    <property type="entry name" value="S-adenosyl-L-methionine-dependent methyltransferases"/>
    <property type="match status" value="1"/>
</dbReference>
<dbReference type="PANTHER" id="PTHR42912">
    <property type="entry name" value="METHYLTRANSFERASE"/>
    <property type="match status" value="1"/>
</dbReference>
<name>A0A1W2AK44_9PSEU</name>
<dbReference type="Pfam" id="PF13649">
    <property type="entry name" value="Methyltransf_25"/>
    <property type="match status" value="1"/>
</dbReference>
<dbReference type="GO" id="GO:0008168">
    <property type="term" value="F:methyltransferase activity"/>
    <property type="evidence" value="ECO:0007669"/>
    <property type="project" value="UniProtKB-KW"/>
</dbReference>
<keyword evidence="2" id="KW-0489">Methyltransferase</keyword>
<dbReference type="GO" id="GO:0032259">
    <property type="term" value="P:methylation"/>
    <property type="evidence" value="ECO:0007669"/>
    <property type="project" value="UniProtKB-KW"/>
</dbReference>
<keyword evidence="2" id="KW-0808">Transferase</keyword>
<protein>
    <submittedName>
        <fullName evidence="2">Ubiquinone/menaquinone biosynthesis C-methylase UbiE</fullName>
    </submittedName>
</protein>
<evidence type="ECO:0000313" key="3">
    <source>
        <dbReference type="Proteomes" id="UP000192840"/>
    </source>
</evidence>
<accession>A0A1W2AK44</accession>
<feature type="domain" description="Methyltransferase" evidence="1">
    <location>
        <begin position="49"/>
        <end position="143"/>
    </location>
</feature>
<dbReference type="STRING" id="40571.SAMN05660733_00716"/>
<dbReference type="eggNOG" id="COG2230">
    <property type="taxonomic scope" value="Bacteria"/>
</dbReference>
<gene>
    <name evidence="2" type="ORF">SAMN05660733_00716</name>
</gene>
<dbReference type="InterPro" id="IPR050508">
    <property type="entry name" value="Methyltransf_Superfamily"/>
</dbReference>
<sequence>MTTDDSGWWHTFFDEYYLRTYGPRQTSEVASQEALAALALADTPRGGRVLDLPCGYGRHTSALVAAGYCVVGADYSWAQLTEARRRWPRPELEQLVRADYRHIPLKTGVFDTALCLYSSLGYVDDTTDQQVLREYRRVLKSDGRLVIETMHRDRTLLTSQPRTFYELPDGAVLLEEAQFDPISATLHIGQTFIASGEPSQKRQYSVRLYTVSELVNMLHTAGFPRVDCFGDLEGAPFTPRTLLTIVARAS</sequence>
<dbReference type="Gene3D" id="3.40.50.150">
    <property type="entry name" value="Vaccinia Virus protein VP39"/>
    <property type="match status" value="1"/>
</dbReference>
<evidence type="ECO:0000259" key="1">
    <source>
        <dbReference type="Pfam" id="PF13649"/>
    </source>
</evidence>
<dbReference type="SUPFAM" id="SSF53335">
    <property type="entry name" value="S-adenosyl-L-methionine-dependent methyltransferases"/>
    <property type="match status" value="1"/>
</dbReference>